<comment type="similarity">
    <text evidence="1 2">Belongs to the CNOT10 family.</text>
</comment>
<dbReference type="Gene3D" id="1.25.40.10">
    <property type="entry name" value="Tetratricopeptide repeat domain"/>
    <property type="match status" value="1"/>
</dbReference>
<keyword evidence="2" id="KW-0804">Transcription</keyword>
<dbReference type="EMBL" id="IACT01003267">
    <property type="protein sequence ID" value="LAC22515.1"/>
    <property type="molecule type" value="mRNA"/>
</dbReference>
<evidence type="ECO:0000256" key="1">
    <source>
        <dbReference type="ARBA" id="ARBA00010080"/>
    </source>
</evidence>
<evidence type="ECO:0000256" key="3">
    <source>
        <dbReference type="SAM" id="MobiDB-lite"/>
    </source>
</evidence>
<keyword evidence="2" id="KW-0810">Translation regulation</keyword>
<dbReference type="GO" id="GO:0005737">
    <property type="term" value="C:cytoplasm"/>
    <property type="evidence" value="ECO:0007669"/>
    <property type="project" value="UniProtKB-SubCell"/>
</dbReference>
<dbReference type="SUPFAM" id="SSF48452">
    <property type="entry name" value="TPR-like"/>
    <property type="match status" value="1"/>
</dbReference>
<dbReference type="GO" id="GO:0005634">
    <property type="term" value="C:nucleus"/>
    <property type="evidence" value="ECO:0007669"/>
    <property type="project" value="UniProtKB-SubCell"/>
</dbReference>
<evidence type="ECO:0000313" key="4">
    <source>
        <dbReference type="EMBL" id="LAB69012.1"/>
    </source>
</evidence>
<dbReference type="GO" id="GO:0017148">
    <property type="term" value="P:negative regulation of translation"/>
    <property type="evidence" value="ECO:0007669"/>
    <property type="project" value="TreeGrafter"/>
</dbReference>
<reference evidence="5" key="1">
    <citation type="submission" date="2017-11" db="EMBL/GenBank/DDBJ databases">
        <title>The sensing device of the deep-sea amphipod.</title>
        <authorList>
            <person name="Kobayashi H."/>
            <person name="Nagahama T."/>
            <person name="Arai W."/>
            <person name="Sasagawa Y."/>
            <person name="Umeda M."/>
            <person name="Hayashi T."/>
            <person name="Nikaido I."/>
            <person name="Watanabe H."/>
            <person name="Oguri K."/>
            <person name="Kitazato H."/>
            <person name="Fujioka K."/>
            <person name="Kido Y."/>
            <person name="Takami H."/>
        </authorList>
    </citation>
    <scope>NUCLEOTIDE SEQUENCE</scope>
    <source>
        <tissue evidence="5">Whole body</tissue>
    </source>
</reference>
<dbReference type="InterPro" id="IPR011990">
    <property type="entry name" value="TPR-like_helical_dom_sf"/>
</dbReference>
<feature type="compositionally biased region" description="Polar residues" evidence="3">
    <location>
        <begin position="228"/>
        <end position="240"/>
    </location>
</feature>
<dbReference type="AlphaFoldDB" id="A0A2P2I4Q7"/>
<dbReference type="PANTHER" id="PTHR12979">
    <property type="entry name" value="CCR4-NOT TRANSCRIPTION COMPLEX SUBUNIT 10"/>
    <property type="match status" value="1"/>
</dbReference>
<feature type="region of interest" description="Disordered" evidence="3">
    <location>
        <begin position="653"/>
        <end position="676"/>
    </location>
</feature>
<proteinExistence type="evidence at transcript level"/>
<comment type="subcellular location">
    <subcellularLocation>
        <location evidence="2">Cytoplasm</location>
    </subcellularLocation>
    <subcellularLocation>
        <location evidence="2">Nucleus</location>
    </subcellularLocation>
</comment>
<organism evidence="4">
    <name type="scientific">Hirondellea gigas</name>
    <dbReference type="NCBI Taxonomy" id="1518452"/>
    <lineage>
        <taxon>Eukaryota</taxon>
        <taxon>Metazoa</taxon>
        <taxon>Ecdysozoa</taxon>
        <taxon>Arthropoda</taxon>
        <taxon>Crustacea</taxon>
        <taxon>Multicrustacea</taxon>
        <taxon>Malacostraca</taxon>
        <taxon>Eumalacostraca</taxon>
        <taxon>Peracarida</taxon>
        <taxon>Amphipoda</taxon>
        <taxon>Amphilochidea</taxon>
        <taxon>Lysianassida</taxon>
        <taxon>Lysianassidira</taxon>
        <taxon>Lysianassoidea</taxon>
        <taxon>Lysianassidae</taxon>
        <taxon>Hirondellea</taxon>
    </lineage>
</organism>
<feature type="compositionally biased region" description="Low complexity" evidence="3">
    <location>
        <begin position="203"/>
        <end position="227"/>
    </location>
</feature>
<reference evidence="4" key="2">
    <citation type="journal article" date="2018" name="Biosci. Biotechnol. Biochem.">
        <title>Polysaccharide hydrolase of the hadal zone amphipods Hirondellea gigas.</title>
        <authorList>
            <person name="Kobayashi H."/>
            <person name="Nagahama T."/>
            <person name="Arai W."/>
            <person name="Sasagawa Y."/>
            <person name="Umeda M."/>
            <person name="Hayashi T."/>
            <person name="Nikaido I."/>
            <person name="Watanabe H."/>
            <person name="Oguri K."/>
            <person name="Kitazato H."/>
            <person name="Fujioka K."/>
            <person name="Kido Y."/>
            <person name="Takami H."/>
        </authorList>
    </citation>
    <scope>NUCLEOTIDE SEQUENCE</scope>
    <source>
        <tissue evidence="4">Whole body</tissue>
    </source>
</reference>
<evidence type="ECO:0000313" key="5">
    <source>
        <dbReference type="EMBL" id="LAC22515.1"/>
    </source>
</evidence>
<dbReference type="InterPro" id="IPR039740">
    <property type="entry name" value="CNOT10"/>
</dbReference>
<name>A0A2P2I4Q7_9CRUS</name>
<dbReference type="PANTHER" id="PTHR12979:SF5">
    <property type="entry name" value="CCR4-NOT TRANSCRIPTION COMPLEX SUBUNIT 10"/>
    <property type="match status" value="1"/>
</dbReference>
<dbReference type="GO" id="GO:0031047">
    <property type="term" value="P:regulatory ncRNA-mediated gene silencing"/>
    <property type="evidence" value="ECO:0007669"/>
    <property type="project" value="UniProtKB-UniRule"/>
</dbReference>
<evidence type="ECO:0000256" key="2">
    <source>
        <dbReference type="RuleBase" id="RU367083"/>
    </source>
</evidence>
<dbReference type="GO" id="GO:0030014">
    <property type="term" value="C:CCR4-NOT complex"/>
    <property type="evidence" value="ECO:0007669"/>
    <property type="project" value="UniProtKB-UniRule"/>
</dbReference>
<dbReference type="EMBL" id="IACF01003396">
    <property type="protein sequence ID" value="LAB69012.1"/>
    <property type="molecule type" value="mRNA"/>
</dbReference>
<dbReference type="GO" id="GO:0006402">
    <property type="term" value="P:mRNA catabolic process"/>
    <property type="evidence" value="ECO:0007669"/>
    <property type="project" value="TreeGrafter"/>
</dbReference>
<accession>A0A2P2I4Q7</accession>
<keyword evidence="2" id="KW-0805">Transcription regulation</keyword>
<comment type="function">
    <text evidence="2">Component of the CCR4-NOT complex which is one of the major cellular mRNA deadenylases and is linked to various cellular processes including bulk mRNA degradation, miRNA-mediated repression, translational repression during translational initiation and general transcription regulation.</text>
</comment>
<keyword evidence="2" id="KW-0943">RNA-mediated gene silencing</keyword>
<sequence length="753" mass="81896">MSEKVSMDVNKSVISKHTTARLGRTLISSTSSDATQTEKELAQKALTEFNKGIYTQGINALTKLENSRPKDIKVLHNKAVCEYYKSGLTNTGNFRRVLTDIIAQSSNSKGHGRLPEWAGSVESSVAALNLAVLYYYQQQFVLAIDLLTPLYDALESLEESVGISVCLLLACSYLSCSRPDNTLSVVGHTEATFLPHPLPVSPTPAAIQQQQPQPSPANTPTHNTTTTRDGASSASGNTESEQTRAGGGGGGVKEGSADQEALRRHLQVLRVRAYVALRLLKPASREYKQALLLAVNAGNDLELSQICVKSQLKFLRGQHLKALKVLNTCVALPRSVTFPSSSTLRRAWPSLEVWYYNNLAVIHLGLNKPTLATVYLERAVKKYISDCKQKNGDKASLYDSKSSINGALCYNLGCTLLRLNKSAAMARKAFEFFIEALQSHPNNPRLWLHLAQCCIAVHHWNLSESRSVGITVKTLGVGASTKLLVCPPQPPHFTHRRSSESPSDAAFPEARLEFARLCLLNALKLLPPPPAAAAADLEDHDEIHQASPSLPMRGAEAQCVRCAVLASASYTSLCLAEYQPALQHATALLASLPSDPSTSPQTSPLSASLGGLALPTPATYRMLGKLYASECCVMLNRLTDAAKYLELSDIQEAASQPPTPAENDNSDNKQSPFDSGCFPHTSDEQLMLLKFNLSVVYAIRQDYDKSSSLLNDIWCRQPGSKAPALIMLALYLQIKQGQIEKARSVVGEHLLPR</sequence>
<keyword evidence="2" id="KW-0539">Nucleus</keyword>
<feature type="region of interest" description="Disordered" evidence="3">
    <location>
        <begin position="197"/>
        <end position="257"/>
    </location>
</feature>
<protein>
    <recommendedName>
        <fullName evidence="2">CCR4-NOT transcription complex subunit 10</fullName>
    </recommendedName>
</protein>
<keyword evidence="2" id="KW-0963">Cytoplasm</keyword>